<dbReference type="Pfam" id="PF13489">
    <property type="entry name" value="Methyltransf_23"/>
    <property type="match status" value="1"/>
</dbReference>
<evidence type="ECO:0000313" key="1">
    <source>
        <dbReference type="EMBL" id="CAB3920698.1"/>
    </source>
</evidence>
<name>A0A6S7ER74_9BURK</name>
<dbReference type="CDD" id="cd02440">
    <property type="entry name" value="AdoMet_MTases"/>
    <property type="match status" value="1"/>
</dbReference>
<evidence type="ECO:0008006" key="3">
    <source>
        <dbReference type="Google" id="ProtNLM"/>
    </source>
</evidence>
<gene>
    <name evidence="1" type="ORF">LMG1861_05383</name>
</gene>
<reference evidence="1 2" key="1">
    <citation type="submission" date="2020-04" db="EMBL/GenBank/DDBJ databases">
        <authorList>
            <person name="De Canck E."/>
        </authorList>
    </citation>
    <scope>NUCLEOTIDE SEQUENCE [LARGE SCALE GENOMIC DNA]</scope>
    <source>
        <strain evidence="1 2">LMG 1861</strain>
    </source>
</reference>
<dbReference type="Proteomes" id="UP000494105">
    <property type="component" value="Unassembled WGS sequence"/>
</dbReference>
<accession>A0A6S7ER74</accession>
<dbReference type="EMBL" id="CADILD010000004">
    <property type="protein sequence ID" value="CAB3920698.1"/>
    <property type="molecule type" value="Genomic_DNA"/>
</dbReference>
<protein>
    <recommendedName>
        <fullName evidence="3">Methyltransferase type 11 domain-containing protein</fullName>
    </recommendedName>
</protein>
<evidence type="ECO:0000313" key="2">
    <source>
        <dbReference type="Proteomes" id="UP000494105"/>
    </source>
</evidence>
<proteinExistence type="predicted"/>
<organism evidence="1 2">
    <name type="scientific">Achromobacter piechaudii</name>
    <dbReference type="NCBI Taxonomy" id="72556"/>
    <lineage>
        <taxon>Bacteria</taxon>
        <taxon>Pseudomonadati</taxon>
        <taxon>Pseudomonadota</taxon>
        <taxon>Betaproteobacteria</taxon>
        <taxon>Burkholderiales</taxon>
        <taxon>Alcaligenaceae</taxon>
        <taxon>Achromobacter</taxon>
    </lineage>
</organism>
<dbReference type="SUPFAM" id="SSF53335">
    <property type="entry name" value="S-adenosyl-L-methionine-dependent methyltransferases"/>
    <property type="match status" value="1"/>
</dbReference>
<sequence length="280" mass="31681">MSQRHSHSQARGLYSGPGQQCSYRKVLKLDMASGTAIRYPLFPYYPVVVEVLRSRHADRVLDAPCGTGWLGDMLSATSTRKIAVDGVGLWEFPPAQAGYGSVTEHDLDTPLNVDGAYDAAVCCEAIHLMTNPGVLAESLYRALRPGGTLIITTPNTWYLRSRWQFLMRGFHSGFRPMVGRQRGEDYITYFPFSFPQLHLLLSHYGFTDITLHEVEEPKPKRLIERLLAVPSRLYYRRRVKRAENGDVLRFWKQAGSDQSVHGRWLVVSARRPDEPAASQT</sequence>
<dbReference type="Gene3D" id="3.40.50.150">
    <property type="entry name" value="Vaccinia Virus protein VP39"/>
    <property type="match status" value="1"/>
</dbReference>
<dbReference type="InterPro" id="IPR029063">
    <property type="entry name" value="SAM-dependent_MTases_sf"/>
</dbReference>
<dbReference type="AlphaFoldDB" id="A0A6S7ER74"/>